<comment type="caution">
    <text evidence="1">The sequence shown here is derived from an EMBL/GenBank/DDBJ whole genome shotgun (WGS) entry which is preliminary data.</text>
</comment>
<dbReference type="AlphaFoldDB" id="A0A916PC46"/>
<protein>
    <submittedName>
        <fullName evidence="1">Uncharacterized protein</fullName>
    </submittedName>
</protein>
<gene>
    <name evidence="1" type="ORF">ERS007739_02762</name>
</gene>
<organism evidence="1 2">
    <name type="scientific">Mycobacterium tuberculosis</name>
    <dbReference type="NCBI Taxonomy" id="1773"/>
    <lineage>
        <taxon>Bacteria</taxon>
        <taxon>Bacillati</taxon>
        <taxon>Actinomycetota</taxon>
        <taxon>Actinomycetes</taxon>
        <taxon>Mycobacteriales</taxon>
        <taxon>Mycobacteriaceae</taxon>
        <taxon>Mycobacterium</taxon>
        <taxon>Mycobacterium tuberculosis complex</taxon>
    </lineage>
</organism>
<evidence type="ECO:0000313" key="1">
    <source>
        <dbReference type="EMBL" id="COY53683.1"/>
    </source>
</evidence>
<reference evidence="2" key="1">
    <citation type="submission" date="2015-03" db="EMBL/GenBank/DDBJ databases">
        <authorList>
            <consortium name="Pathogen Informatics"/>
        </authorList>
    </citation>
    <scope>NUCLEOTIDE SEQUENCE [LARGE SCALE GENOMIC DNA]</scope>
    <source>
        <strain evidence="2">N09902308</strain>
    </source>
</reference>
<dbReference type="EMBL" id="CSBK01001314">
    <property type="protein sequence ID" value="COY53683.1"/>
    <property type="molecule type" value="Genomic_DNA"/>
</dbReference>
<proteinExistence type="predicted"/>
<dbReference type="Proteomes" id="UP000039021">
    <property type="component" value="Unassembled WGS sequence"/>
</dbReference>
<evidence type="ECO:0000313" key="2">
    <source>
        <dbReference type="Proteomes" id="UP000039021"/>
    </source>
</evidence>
<accession>A0A916PC46</accession>
<name>A0A916PC46_MYCTX</name>
<sequence length="129" mass="13903">MAVVGGPPRLRGGHHFLDVPRQGVNVDGRDLRGIVERRTHRVSDGRVLVQYLQIEPVGPPVLVSAALDGVFHMTHDGTAVASGSGGGFCNGWVLLGHSIPSRSWCYRAVITDVIAKCRISNNQDIDPSR</sequence>